<dbReference type="PANTHER" id="PTHR46333">
    <property type="entry name" value="CYTOKINESIS PROTEIN 3"/>
    <property type="match status" value="1"/>
</dbReference>
<organism evidence="2 3">
    <name type="scientific">Neptunitalea lumnitzerae</name>
    <dbReference type="NCBI Taxonomy" id="2965509"/>
    <lineage>
        <taxon>Bacteria</taxon>
        <taxon>Pseudomonadati</taxon>
        <taxon>Bacteroidota</taxon>
        <taxon>Flavobacteriia</taxon>
        <taxon>Flavobacteriales</taxon>
        <taxon>Flavobacteriaceae</taxon>
        <taxon>Neptunitalea</taxon>
    </lineage>
</organism>
<evidence type="ECO:0000259" key="1">
    <source>
        <dbReference type="SMART" id="SM00460"/>
    </source>
</evidence>
<dbReference type="InterPro" id="IPR002931">
    <property type="entry name" value="Transglutaminase-like"/>
</dbReference>
<dbReference type="InterPro" id="IPR052557">
    <property type="entry name" value="CAP/Cytokinesis_protein"/>
</dbReference>
<dbReference type="SMART" id="SM00460">
    <property type="entry name" value="TGc"/>
    <property type="match status" value="1"/>
</dbReference>
<dbReference type="Gene3D" id="3.10.620.30">
    <property type="match status" value="1"/>
</dbReference>
<protein>
    <recommendedName>
        <fullName evidence="1">Transglutaminase-like domain-containing protein</fullName>
    </recommendedName>
</protein>
<dbReference type="Pfam" id="PF01841">
    <property type="entry name" value="Transglut_core"/>
    <property type="match status" value="1"/>
</dbReference>
<keyword evidence="3" id="KW-1185">Reference proteome</keyword>
<reference evidence="2" key="1">
    <citation type="submission" date="2022-07" db="EMBL/GenBank/DDBJ databases">
        <title>Taxonomy of Novel Oxalotrophic and Methylotrophic Bacteria.</title>
        <authorList>
            <person name="Sahin N."/>
            <person name="Tani A."/>
        </authorList>
    </citation>
    <scope>NUCLEOTIDE SEQUENCE</scope>
    <source>
        <strain evidence="2">Y10</strain>
    </source>
</reference>
<evidence type="ECO:0000313" key="3">
    <source>
        <dbReference type="Proteomes" id="UP001143543"/>
    </source>
</evidence>
<proteinExistence type="predicted"/>
<dbReference type="SUPFAM" id="SSF54001">
    <property type="entry name" value="Cysteine proteinases"/>
    <property type="match status" value="1"/>
</dbReference>
<dbReference type="InterPro" id="IPR038765">
    <property type="entry name" value="Papain-like_cys_pep_sf"/>
</dbReference>
<accession>A0ABQ5MF32</accession>
<evidence type="ECO:0000313" key="2">
    <source>
        <dbReference type="EMBL" id="GLB47921.1"/>
    </source>
</evidence>
<feature type="domain" description="Transglutaminase-like" evidence="1">
    <location>
        <begin position="95"/>
        <end position="162"/>
    </location>
</feature>
<gene>
    <name evidence="2" type="ORF">Y10_02890</name>
</gene>
<dbReference type="PANTHER" id="PTHR46333:SF2">
    <property type="entry name" value="CYTOKINESIS PROTEIN 3"/>
    <property type="match status" value="1"/>
</dbReference>
<dbReference type="EMBL" id="BRVO01000001">
    <property type="protein sequence ID" value="GLB47921.1"/>
    <property type="molecule type" value="Genomic_DNA"/>
</dbReference>
<dbReference type="Proteomes" id="UP001143543">
    <property type="component" value="Unassembled WGS sequence"/>
</dbReference>
<sequence length="338" mass="39494">MKITLLLSLFLLTFHTKGQNNDISSYDFYNIDKHALHCPQDKVHSIDAIADYLNSICSNDLERARAAFVWITNNIRYDDKAINNNKLKNSSLKQILRRKKGVCEDYASLYVALGERMGLKIMKVHGYAKGYGYRNRTRFRNSNHAWNLIKINGSWEIFDATWGGSAAHKKKNGKLESVKVFDPYWFAIPSYKSIFTHLPENPDYSMVSPVVSLRDFEKMPILNKAFFKLGYNARETYHKLYPNTNVIYPQYYEIEDIQVITAPQQKYLHLHKTYALQFTSNNALRMFTGNYRKHFNEFKKEGNTFTLEFTPKMRGKLTIYCETTSGILEPIIEYFVKD</sequence>
<comment type="caution">
    <text evidence="2">The sequence shown here is derived from an EMBL/GenBank/DDBJ whole genome shotgun (WGS) entry which is preliminary data.</text>
</comment>
<dbReference type="RefSeq" id="WP_281763584.1">
    <property type="nucleotide sequence ID" value="NZ_BRVO01000001.1"/>
</dbReference>
<name>A0ABQ5MF32_9FLAO</name>